<dbReference type="InterPro" id="IPR029441">
    <property type="entry name" value="Cass2"/>
</dbReference>
<proteinExistence type="predicted"/>
<dbReference type="InterPro" id="IPR011256">
    <property type="entry name" value="Reg_factor_effector_dom_sf"/>
</dbReference>
<keyword evidence="3" id="KW-1185">Reference proteome</keyword>
<dbReference type="RefSeq" id="WP_236331402.1">
    <property type="nucleotide sequence ID" value="NZ_JAKIJS010000001.1"/>
</dbReference>
<evidence type="ECO:0000313" key="2">
    <source>
        <dbReference type="EMBL" id="MCF6136551.1"/>
    </source>
</evidence>
<dbReference type="Proteomes" id="UP001649381">
    <property type="component" value="Unassembled WGS sequence"/>
</dbReference>
<evidence type="ECO:0000259" key="1">
    <source>
        <dbReference type="Pfam" id="PF14526"/>
    </source>
</evidence>
<evidence type="ECO:0000313" key="3">
    <source>
        <dbReference type="Proteomes" id="UP001649381"/>
    </source>
</evidence>
<accession>A0ABS9GY06</accession>
<protein>
    <submittedName>
        <fullName evidence="2">Effector binding domain-containing protein</fullName>
    </submittedName>
</protein>
<sequence>MHRRLSDIPSVVSPEILLGLSYHAKLGGKGFTHYAAVKVANINKIPDHMVSLSVPKLTYAQTEHNKGQSVKHSYDNLYEWIRNEGYQENNVDGLTHFEQYPMKQDPYDTDPEFTILVPVTK</sequence>
<dbReference type="SUPFAM" id="SSF55136">
    <property type="entry name" value="Probable bacterial effector-binding domain"/>
    <property type="match status" value="1"/>
</dbReference>
<dbReference type="EMBL" id="JAKIJS010000001">
    <property type="protein sequence ID" value="MCF6136551.1"/>
    <property type="molecule type" value="Genomic_DNA"/>
</dbReference>
<feature type="domain" description="Integron-associated effector binding protein" evidence="1">
    <location>
        <begin position="7"/>
        <end position="119"/>
    </location>
</feature>
<dbReference type="Gene3D" id="3.20.80.10">
    <property type="entry name" value="Regulatory factor, effector binding domain"/>
    <property type="match status" value="1"/>
</dbReference>
<dbReference type="Pfam" id="PF14526">
    <property type="entry name" value="Cass2"/>
    <property type="match status" value="1"/>
</dbReference>
<reference evidence="2 3" key="1">
    <citation type="submission" date="2022-01" db="EMBL/GenBank/DDBJ databases">
        <title>Alkalihalobacillus sp. EGI L200015, a novel bacterium isolated from a salt lake sediment.</title>
        <authorList>
            <person name="Gao L."/>
            <person name="Fang B.-Z."/>
            <person name="Li W.-J."/>
        </authorList>
    </citation>
    <scope>NUCLEOTIDE SEQUENCE [LARGE SCALE GENOMIC DNA]</scope>
    <source>
        <strain evidence="2 3">KCTC 12718</strain>
    </source>
</reference>
<gene>
    <name evidence="2" type="ORF">L2716_02335</name>
</gene>
<name>A0ABS9GY06_9BACL</name>
<comment type="caution">
    <text evidence="2">The sequence shown here is derived from an EMBL/GenBank/DDBJ whole genome shotgun (WGS) entry which is preliminary data.</text>
</comment>
<organism evidence="2 3">
    <name type="scientific">Pseudalkalibacillus berkeleyi</name>
    <dbReference type="NCBI Taxonomy" id="1069813"/>
    <lineage>
        <taxon>Bacteria</taxon>
        <taxon>Bacillati</taxon>
        <taxon>Bacillota</taxon>
        <taxon>Bacilli</taxon>
        <taxon>Bacillales</taxon>
        <taxon>Fictibacillaceae</taxon>
        <taxon>Pseudalkalibacillus</taxon>
    </lineage>
</organism>